<evidence type="ECO:0000256" key="6">
    <source>
        <dbReference type="ARBA" id="ARBA00023004"/>
    </source>
</evidence>
<evidence type="ECO:0000256" key="3">
    <source>
        <dbReference type="ARBA" id="ARBA00022617"/>
    </source>
</evidence>
<dbReference type="InterPro" id="IPR036851">
    <property type="entry name" value="Chloroperoxidase-like_sf"/>
</dbReference>
<evidence type="ECO:0000313" key="11">
    <source>
        <dbReference type="Proteomes" id="UP000613580"/>
    </source>
</evidence>
<dbReference type="Gene3D" id="1.10.489.10">
    <property type="entry name" value="Chloroperoxidase-like"/>
    <property type="match status" value="1"/>
</dbReference>
<comment type="caution">
    <text evidence="10">The sequence shown here is derived from an EMBL/GenBank/DDBJ whole genome shotgun (WGS) entry which is preliminary data.</text>
</comment>
<dbReference type="Pfam" id="PF01328">
    <property type="entry name" value="Peroxidase_2"/>
    <property type="match status" value="1"/>
</dbReference>
<keyword evidence="5" id="KW-0560">Oxidoreductase</keyword>
<organism evidence="10 11">
    <name type="scientific">Mycena chlorophos</name>
    <name type="common">Agaric fungus</name>
    <name type="synonym">Agaricus chlorophos</name>
    <dbReference type="NCBI Taxonomy" id="658473"/>
    <lineage>
        <taxon>Eukaryota</taxon>
        <taxon>Fungi</taxon>
        <taxon>Dikarya</taxon>
        <taxon>Basidiomycota</taxon>
        <taxon>Agaricomycotina</taxon>
        <taxon>Agaricomycetes</taxon>
        <taxon>Agaricomycetidae</taxon>
        <taxon>Agaricales</taxon>
        <taxon>Marasmiineae</taxon>
        <taxon>Mycenaceae</taxon>
        <taxon>Mycena</taxon>
    </lineage>
</organism>
<dbReference type="Proteomes" id="UP000613580">
    <property type="component" value="Unassembled WGS sequence"/>
</dbReference>
<keyword evidence="2 10" id="KW-0575">Peroxidase</keyword>
<dbReference type="GO" id="GO:0004601">
    <property type="term" value="F:peroxidase activity"/>
    <property type="evidence" value="ECO:0007669"/>
    <property type="project" value="UniProtKB-KW"/>
</dbReference>
<keyword evidence="3" id="KW-0349">Heme</keyword>
<protein>
    <submittedName>
        <fullName evidence="10">HEME-HALOPEROXIDASE domain-containing protein</fullName>
    </submittedName>
</protein>
<dbReference type="PANTHER" id="PTHR33577:SF19">
    <property type="entry name" value="HEME HALOPEROXIDASE FAMILY PROFILE DOMAIN-CONTAINING PROTEIN-RELATED"/>
    <property type="match status" value="1"/>
</dbReference>
<feature type="chain" id="PRO_5034002400" evidence="8">
    <location>
        <begin position="19"/>
        <end position="267"/>
    </location>
</feature>
<name>A0A8H6WFY5_MYCCL</name>
<evidence type="ECO:0000256" key="4">
    <source>
        <dbReference type="ARBA" id="ARBA00022723"/>
    </source>
</evidence>
<sequence>MRPFTSFSLLAFVALAAAYQEPAGHKYQKPGPNDSRSPCPGLNALANHDYLPRSGQNISLAQILSAAKEAFNVKYDAILPAAKQGLLTRVDEASESLLDLEPLALHGLIEVDASHSRGDYGDGTGDNLHFNSTIYDSWLAVSNPGVDYYNTTSAGWTMYHRLQYSLQTNPNVTNAQKDAFGRAGTAALYLSVMGNTTSGVAPKKFVDIFFREERLPFMEGWKPSTTMVTGDSIGLLVPQIFGQSNWTQTNHCEPFVLGPDIVFNTAA</sequence>
<evidence type="ECO:0000256" key="1">
    <source>
        <dbReference type="ARBA" id="ARBA00001970"/>
    </source>
</evidence>
<comment type="cofactor">
    <cofactor evidence="1">
        <name>heme b</name>
        <dbReference type="ChEBI" id="CHEBI:60344"/>
    </cofactor>
</comment>
<evidence type="ECO:0000256" key="7">
    <source>
        <dbReference type="ARBA" id="ARBA00025795"/>
    </source>
</evidence>
<dbReference type="InterPro" id="IPR000028">
    <property type="entry name" value="Chloroperoxidase"/>
</dbReference>
<dbReference type="OrthoDB" id="407298at2759"/>
<accession>A0A8H6WFY5</accession>
<dbReference type="SUPFAM" id="SSF47571">
    <property type="entry name" value="Cloroperoxidase"/>
    <property type="match status" value="1"/>
</dbReference>
<dbReference type="PANTHER" id="PTHR33577">
    <property type="entry name" value="STERIGMATOCYSTIN BIOSYNTHESIS PEROXIDASE STCC-RELATED"/>
    <property type="match status" value="1"/>
</dbReference>
<keyword evidence="6" id="KW-0408">Iron</keyword>
<evidence type="ECO:0000259" key="9">
    <source>
        <dbReference type="PROSITE" id="PS51405"/>
    </source>
</evidence>
<feature type="signal peptide" evidence="8">
    <location>
        <begin position="1"/>
        <end position="18"/>
    </location>
</feature>
<evidence type="ECO:0000313" key="10">
    <source>
        <dbReference type="EMBL" id="KAF7317264.1"/>
    </source>
</evidence>
<evidence type="ECO:0000256" key="8">
    <source>
        <dbReference type="SAM" id="SignalP"/>
    </source>
</evidence>
<feature type="domain" description="Heme haloperoxidase family profile" evidence="9">
    <location>
        <begin position="23"/>
        <end position="242"/>
    </location>
</feature>
<dbReference type="EMBL" id="JACAZE010000005">
    <property type="protein sequence ID" value="KAF7317264.1"/>
    <property type="molecule type" value="Genomic_DNA"/>
</dbReference>
<keyword evidence="11" id="KW-1185">Reference proteome</keyword>
<dbReference type="GO" id="GO:0046872">
    <property type="term" value="F:metal ion binding"/>
    <property type="evidence" value="ECO:0007669"/>
    <property type="project" value="UniProtKB-KW"/>
</dbReference>
<dbReference type="PROSITE" id="PS51405">
    <property type="entry name" value="HEME_HALOPEROXIDASE"/>
    <property type="match status" value="1"/>
</dbReference>
<evidence type="ECO:0000256" key="2">
    <source>
        <dbReference type="ARBA" id="ARBA00022559"/>
    </source>
</evidence>
<evidence type="ECO:0000256" key="5">
    <source>
        <dbReference type="ARBA" id="ARBA00023002"/>
    </source>
</evidence>
<dbReference type="AlphaFoldDB" id="A0A8H6WFY5"/>
<reference evidence="10" key="1">
    <citation type="submission" date="2020-05" db="EMBL/GenBank/DDBJ databases">
        <title>Mycena genomes resolve the evolution of fungal bioluminescence.</title>
        <authorList>
            <person name="Tsai I.J."/>
        </authorList>
    </citation>
    <scope>NUCLEOTIDE SEQUENCE</scope>
    <source>
        <strain evidence="10">110903Hualien_Pintung</strain>
    </source>
</reference>
<proteinExistence type="inferred from homology"/>
<keyword evidence="8" id="KW-0732">Signal</keyword>
<keyword evidence="4" id="KW-0479">Metal-binding</keyword>
<comment type="similarity">
    <text evidence="7">Belongs to the chloroperoxidase family.</text>
</comment>
<gene>
    <name evidence="10" type="ORF">HMN09_00461500</name>
</gene>